<reference evidence="1 2" key="1">
    <citation type="submission" date="2020-11" db="EMBL/GenBank/DDBJ databases">
        <title>P. mediterranea TC4 genome.</title>
        <authorList>
            <person name="Molmeret M."/>
        </authorList>
    </citation>
    <scope>NUCLEOTIDE SEQUENCE [LARGE SCALE GENOMIC DNA]</scope>
    <source>
        <strain evidence="1 2">TC4</strain>
    </source>
</reference>
<keyword evidence="2" id="KW-1185">Reference proteome</keyword>
<proteinExistence type="predicted"/>
<name>A0ABS0A8Q6_9FLAO</name>
<dbReference type="PANTHER" id="PTHR47199">
    <property type="entry name" value="PHOTOSYSTEM II STABILITY/ASSEMBLY FACTOR HCF136, CHLOROPLASTIC"/>
    <property type="match status" value="1"/>
</dbReference>
<dbReference type="SUPFAM" id="SSF50939">
    <property type="entry name" value="Sialidases"/>
    <property type="match status" value="1"/>
</dbReference>
<evidence type="ECO:0000313" key="2">
    <source>
        <dbReference type="Proteomes" id="UP001194729"/>
    </source>
</evidence>
<dbReference type="Gene3D" id="2.130.10.10">
    <property type="entry name" value="YVTN repeat-like/Quinoprotein amine dehydrogenase"/>
    <property type="match status" value="1"/>
</dbReference>
<protein>
    <submittedName>
        <fullName evidence="1">Exo-alpha-sialidase</fullName>
    </submittedName>
</protein>
<dbReference type="EMBL" id="JADKYU010000843">
    <property type="protein sequence ID" value="MBF4985741.1"/>
    <property type="molecule type" value="Genomic_DNA"/>
</dbReference>
<sequence>MKKLIYILAAIAVLSCKESENKAIENEVEHIEAIDATIEIMPVLTDSISVRALDYGNGSYWYAGSKGNYGNIDAATGSPTRGVIKLNEDEDVEFRSIATTSNFTYILTAGNPALIYKIAHKDGAVEHVYTEIEERVFYDSMKFWNDDEGIAMGDPMGGCFSIIKTYDGGKTWGKLQCTELPDFVPGEAAFAASNSNIKILGDQVWLVTGGAMARVIYSDNRGSNWQIFNTPIIAGGEMTGIYAVDFYDKDLGVIIGGDWNKKEDNKYNKAITRNGGKSWNLLSNDAGPGYSSDIIFIPETNGQELLAVGSPGIWWSGNQGKDWKQLSDKGFYTVKMIDSTNGYLAGNNRISSFKINRKQG</sequence>
<dbReference type="PROSITE" id="PS51257">
    <property type="entry name" value="PROKAR_LIPOPROTEIN"/>
    <property type="match status" value="1"/>
</dbReference>
<dbReference type="CDD" id="cd15482">
    <property type="entry name" value="Sialidase_non-viral"/>
    <property type="match status" value="1"/>
</dbReference>
<dbReference type="PANTHER" id="PTHR47199:SF2">
    <property type="entry name" value="PHOTOSYSTEM II STABILITY_ASSEMBLY FACTOR HCF136, CHLOROPLASTIC"/>
    <property type="match status" value="1"/>
</dbReference>
<dbReference type="InterPro" id="IPR015943">
    <property type="entry name" value="WD40/YVTN_repeat-like_dom_sf"/>
</dbReference>
<accession>A0ABS0A8Q6</accession>
<gene>
    <name evidence="1" type="ORF">FNJ87_15890</name>
</gene>
<dbReference type="Proteomes" id="UP001194729">
    <property type="component" value="Unassembled WGS sequence"/>
</dbReference>
<dbReference type="InterPro" id="IPR036278">
    <property type="entry name" value="Sialidase_sf"/>
</dbReference>
<organism evidence="1 2">
    <name type="scientific">Nonlabens mediterrranea</name>
    <dbReference type="NCBI Taxonomy" id="1419947"/>
    <lineage>
        <taxon>Bacteria</taxon>
        <taxon>Pseudomonadati</taxon>
        <taxon>Bacteroidota</taxon>
        <taxon>Flavobacteriia</taxon>
        <taxon>Flavobacteriales</taxon>
        <taxon>Flavobacteriaceae</taxon>
        <taxon>Nonlabens</taxon>
    </lineage>
</organism>
<evidence type="ECO:0000313" key="1">
    <source>
        <dbReference type="EMBL" id="MBF4985741.1"/>
    </source>
</evidence>
<comment type="caution">
    <text evidence="1">The sequence shown here is derived from an EMBL/GenBank/DDBJ whole genome shotgun (WGS) entry which is preliminary data.</text>
</comment>